<name>A0A915B5T6_PARUN</name>
<reference evidence="2" key="1">
    <citation type="submission" date="2022-11" db="UniProtKB">
        <authorList>
            <consortium name="WormBaseParasite"/>
        </authorList>
    </citation>
    <scope>IDENTIFICATION</scope>
</reference>
<dbReference type="Proteomes" id="UP000887569">
    <property type="component" value="Unplaced"/>
</dbReference>
<dbReference type="SUPFAM" id="SSF52047">
    <property type="entry name" value="RNI-like"/>
    <property type="match status" value="1"/>
</dbReference>
<evidence type="ECO:0000313" key="1">
    <source>
        <dbReference type="Proteomes" id="UP000887569"/>
    </source>
</evidence>
<organism evidence="1 2">
    <name type="scientific">Parascaris univalens</name>
    <name type="common">Nematode worm</name>
    <dbReference type="NCBI Taxonomy" id="6257"/>
    <lineage>
        <taxon>Eukaryota</taxon>
        <taxon>Metazoa</taxon>
        <taxon>Ecdysozoa</taxon>
        <taxon>Nematoda</taxon>
        <taxon>Chromadorea</taxon>
        <taxon>Rhabditida</taxon>
        <taxon>Spirurina</taxon>
        <taxon>Ascaridomorpha</taxon>
        <taxon>Ascaridoidea</taxon>
        <taxon>Ascarididae</taxon>
        <taxon>Parascaris</taxon>
    </lineage>
</organism>
<sequence length="346" mass="39261">RKMFRSLKLRMEFVGVFSCRVNGLAFDDHREVVMKSSGECSGVACSSDVIPNNAALSLTPPTSPKCDNKVLFAMLPEKFLIRVCSSPILDVTDRLNLMLTCKQLRMAASKSWSLVTKLRIANNESDDDRIDDRFVITCIDRSASSLTSITLCLNSSINSQLCKGIQLFQHLRACTNLRELTLLLTQLPLRFLNSGLAHISSLSLRKLALVNSVADATTMRIVANTQGGTLRSLGLINCFHLSDDAFEPIVSNMHLLTLNIRSSRRISAVSVQRVIDAYEHRRQPRQLKLYNYRSSVYRQSLRYDPERVLFCDEKKCLRKRLRSGKFLNENAVRPDWEYDSDEDDFV</sequence>
<dbReference type="InterPro" id="IPR032675">
    <property type="entry name" value="LRR_dom_sf"/>
</dbReference>
<dbReference type="WBParaSite" id="PgR028_g006_t01">
    <property type="protein sequence ID" value="PgR028_g006_t01"/>
    <property type="gene ID" value="PgR028_g006"/>
</dbReference>
<protein>
    <submittedName>
        <fullName evidence="2">F-box domain-containing protein</fullName>
    </submittedName>
</protein>
<accession>A0A915B5T6</accession>
<keyword evidence="1" id="KW-1185">Reference proteome</keyword>
<dbReference type="AlphaFoldDB" id="A0A915B5T6"/>
<dbReference type="Gene3D" id="3.80.10.10">
    <property type="entry name" value="Ribonuclease Inhibitor"/>
    <property type="match status" value="1"/>
</dbReference>
<proteinExistence type="predicted"/>
<evidence type="ECO:0000313" key="2">
    <source>
        <dbReference type="WBParaSite" id="PgR028_g006_t01"/>
    </source>
</evidence>